<evidence type="ECO:0000313" key="1">
    <source>
        <dbReference type="EMBL" id="RDG37081.1"/>
    </source>
</evidence>
<reference evidence="1 2" key="1">
    <citation type="submission" date="2018-07" db="EMBL/GenBank/DDBJ databases">
        <title>Streptomyces species from bats.</title>
        <authorList>
            <person name="Dunlap C."/>
        </authorList>
    </citation>
    <scope>NUCLEOTIDE SEQUENCE [LARGE SCALE GENOMIC DNA]</scope>
    <source>
        <strain evidence="1 2">AC230</strain>
    </source>
</reference>
<accession>A0A370B658</accession>
<protein>
    <submittedName>
        <fullName evidence="1">Uncharacterized protein</fullName>
    </submittedName>
</protein>
<keyword evidence="2" id="KW-1185">Reference proteome</keyword>
<sequence>MGSGPGDSVNVLSQRREGELDGLKYADLLYDLPMERATYRVRSDGEVLDRLDLMVDFIPLVQVTKKPPMSTPTAPRSI</sequence>
<dbReference type="EMBL" id="QQNA01000119">
    <property type="protein sequence ID" value="RDG37081.1"/>
    <property type="molecule type" value="Genomic_DNA"/>
</dbReference>
<dbReference type="AlphaFoldDB" id="A0A370B658"/>
<gene>
    <name evidence="1" type="ORF">DVH02_16230</name>
</gene>
<evidence type="ECO:0000313" key="2">
    <source>
        <dbReference type="Proteomes" id="UP000253741"/>
    </source>
</evidence>
<comment type="caution">
    <text evidence="1">The sequence shown here is derived from an EMBL/GenBank/DDBJ whole genome shotgun (WGS) entry which is preliminary data.</text>
</comment>
<dbReference type="Proteomes" id="UP000253741">
    <property type="component" value="Unassembled WGS sequence"/>
</dbReference>
<organism evidence="1 2">
    <name type="scientific">Streptomyces corynorhini</name>
    <dbReference type="NCBI Taxonomy" id="2282652"/>
    <lineage>
        <taxon>Bacteria</taxon>
        <taxon>Bacillati</taxon>
        <taxon>Actinomycetota</taxon>
        <taxon>Actinomycetes</taxon>
        <taxon>Kitasatosporales</taxon>
        <taxon>Streptomycetaceae</taxon>
        <taxon>Streptomyces</taxon>
    </lineage>
</organism>
<proteinExistence type="predicted"/>
<name>A0A370B658_9ACTN</name>